<dbReference type="Proteomes" id="UP001151699">
    <property type="component" value="Chromosome C"/>
</dbReference>
<sequence length="286" mass="32069">MINPELTLTYEPLQSPKYSVQSLYIVCKNHDGCFQSPSIENTATDACTRLTLGMKLIQNLYCDKLMEQGFGRKTFQLNGECVPFYSQLPVDDAKTMDENSLWNYFAREVIATEVNALENKKFVAFIGCTEYRGIVDGNYSHENLKLKTVANAALGGGDFALFGTGCLYAWPKSVSETMKCFESTDPVDLEHFLDDSNSRRTFGGCFATTLGSVCHEVGHIFDLGHSRNGIMGSGFDFVDRVFTVCNRTQDLPHRSSEPVKEQLPTDPRLTKLKSTNKFLNLFHSQK</sequence>
<feature type="non-terminal residue" evidence="1">
    <location>
        <position position="286"/>
    </location>
</feature>
<dbReference type="OrthoDB" id="74460at2759"/>
<protein>
    <submittedName>
        <fullName evidence="1">Zinc metalloproteinase</fullName>
    </submittedName>
</protein>
<comment type="caution">
    <text evidence="1">The sequence shown here is derived from an EMBL/GenBank/DDBJ whole genome shotgun (WGS) entry which is preliminary data.</text>
</comment>
<dbReference type="PANTHER" id="PTHR21054:SF2">
    <property type="entry name" value="MIP04191P"/>
    <property type="match status" value="1"/>
</dbReference>
<name>A0A9Q0MQ54_9DIPT</name>
<dbReference type="InterPro" id="IPR053002">
    <property type="entry name" value="Metalloproteinase_M10B"/>
</dbReference>
<dbReference type="Pfam" id="PF12044">
    <property type="entry name" value="Metallopep"/>
    <property type="match status" value="1"/>
</dbReference>
<dbReference type="InterPro" id="IPR021917">
    <property type="entry name" value="Unchr_Zn-peptidase-like"/>
</dbReference>
<gene>
    <name evidence="1" type="primary">YIL108W</name>
    <name evidence="1" type="ORF">Bhyg_13485</name>
</gene>
<evidence type="ECO:0000313" key="2">
    <source>
        <dbReference type="Proteomes" id="UP001151699"/>
    </source>
</evidence>
<proteinExistence type="predicted"/>
<evidence type="ECO:0000313" key="1">
    <source>
        <dbReference type="EMBL" id="KAJ6634904.1"/>
    </source>
</evidence>
<organism evidence="1 2">
    <name type="scientific">Pseudolycoriella hygida</name>
    <dbReference type="NCBI Taxonomy" id="35572"/>
    <lineage>
        <taxon>Eukaryota</taxon>
        <taxon>Metazoa</taxon>
        <taxon>Ecdysozoa</taxon>
        <taxon>Arthropoda</taxon>
        <taxon>Hexapoda</taxon>
        <taxon>Insecta</taxon>
        <taxon>Pterygota</taxon>
        <taxon>Neoptera</taxon>
        <taxon>Endopterygota</taxon>
        <taxon>Diptera</taxon>
        <taxon>Nematocera</taxon>
        <taxon>Sciaroidea</taxon>
        <taxon>Sciaridae</taxon>
        <taxon>Pseudolycoriella</taxon>
    </lineage>
</organism>
<dbReference type="PANTHER" id="PTHR21054">
    <property type="entry name" value="ZINC METALLOPROTEINASE-RELATED"/>
    <property type="match status" value="1"/>
</dbReference>
<dbReference type="EMBL" id="WJQU01000004">
    <property type="protein sequence ID" value="KAJ6634904.1"/>
    <property type="molecule type" value="Genomic_DNA"/>
</dbReference>
<accession>A0A9Q0MQ54</accession>
<keyword evidence="2" id="KW-1185">Reference proteome</keyword>
<reference evidence="1" key="1">
    <citation type="submission" date="2022-07" db="EMBL/GenBank/DDBJ databases">
        <authorList>
            <person name="Trinca V."/>
            <person name="Uliana J.V.C."/>
            <person name="Torres T.T."/>
            <person name="Ward R.J."/>
            <person name="Monesi N."/>
        </authorList>
    </citation>
    <scope>NUCLEOTIDE SEQUENCE</scope>
    <source>
        <strain evidence="1">HSMRA1968</strain>
        <tissue evidence="1">Whole embryos</tissue>
    </source>
</reference>
<dbReference type="AlphaFoldDB" id="A0A9Q0MQ54"/>